<organism evidence="2 3">
    <name type="scientific">Xaviernesmea rhizosphaerae</name>
    <dbReference type="NCBI Taxonomy" id="1672749"/>
    <lineage>
        <taxon>Bacteria</taxon>
        <taxon>Pseudomonadati</taxon>
        <taxon>Pseudomonadota</taxon>
        <taxon>Alphaproteobacteria</taxon>
        <taxon>Hyphomicrobiales</taxon>
        <taxon>Rhizobiaceae</taxon>
        <taxon>Rhizobium/Agrobacterium group</taxon>
        <taxon>Xaviernesmea</taxon>
    </lineage>
</organism>
<dbReference type="EMBL" id="MSPX01000012">
    <property type="protein sequence ID" value="OQP85673.1"/>
    <property type="molecule type" value="Genomic_DNA"/>
</dbReference>
<evidence type="ECO:0000259" key="1">
    <source>
        <dbReference type="Pfam" id="PF10030"/>
    </source>
</evidence>
<comment type="caution">
    <text evidence="2">The sequence shown here is derived from an EMBL/GenBank/DDBJ whole genome shotgun (WGS) entry which is preliminary data.</text>
</comment>
<proteinExistence type="predicted"/>
<reference evidence="2 3" key="1">
    <citation type="journal article" date="2017" name="Antonie Van Leeuwenhoek">
        <title>Rhizobium rhizosphaerae sp. nov., a novel species isolated from rice rhizosphere.</title>
        <authorList>
            <person name="Zhao J.J."/>
            <person name="Zhang J."/>
            <person name="Zhang R.J."/>
            <person name="Zhang C.W."/>
            <person name="Yin H.Q."/>
            <person name="Zhang X.X."/>
        </authorList>
    </citation>
    <scope>NUCLEOTIDE SEQUENCE [LARGE SCALE GENOMIC DNA]</scope>
    <source>
        <strain evidence="2 3">RD15</strain>
    </source>
</reference>
<accession>A0ABX3PCD2</accession>
<feature type="domain" description="DUF2272" evidence="1">
    <location>
        <begin position="43"/>
        <end position="205"/>
    </location>
</feature>
<evidence type="ECO:0000313" key="3">
    <source>
        <dbReference type="Proteomes" id="UP000192652"/>
    </source>
</evidence>
<dbReference type="Proteomes" id="UP000192652">
    <property type="component" value="Unassembled WGS sequence"/>
</dbReference>
<gene>
    <name evidence="2" type="ORF">BTR14_14495</name>
</gene>
<sequence length="234" mass="25989">MSFIDAVKAIAFKEWEFFGKDEQGSDHFVHGAPKETVEPYASRIGDYWLSIPSDDYDQKVKQYAPKLGKLDGTIRVLPWSAAFISYVMQSAGAGHAFPYSSGHYTWIRKAIENAAAQKHFAPLVGYPLSSYPLQVGDLIGGPRGEYSKLHYEDVLKTGWFKSHSDLIVEIDREKRKAYAIGGNVGQSVARTEVDLDADGKLADGKRPWFVHIRNNITVDLVAALHGQDELVMAG</sequence>
<dbReference type="InterPro" id="IPR019262">
    <property type="entry name" value="DUF2272"/>
</dbReference>
<name>A0ABX3PCD2_9HYPH</name>
<dbReference type="RefSeq" id="WP_176218677.1">
    <property type="nucleotide sequence ID" value="NZ_MSPX01000012.1"/>
</dbReference>
<keyword evidence="3" id="KW-1185">Reference proteome</keyword>
<dbReference type="Pfam" id="PF10030">
    <property type="entry name" value="DUF2272"/>
    <property type="match status" value="1"/>
</dbReference>
<protein>
    <recommendedName>
        <fullName evidence="1">DUF2272 domain-containing protein</fullName>
    </recommendedName>
</protein>
<evidence type="ECO:0000313" key="2">
    <source>
        <dbReference type="EMBL" id="OQP85673.1"/>
    </source>
</evidence>